<name>A0A8J3QIM0_9ACTN</name>
<dbReference type="InterPro" id="IPR051908">
    <property type="entry name" value="Ribosomal_N-acetyltransferase"/>
</dbReference>
<dbReference type="Pfam" id="PF13302">
    <property type="entry name" value="Acetyltransf_3"/>
    <property type="match status" value="1"/>
</dbReference>
<evidence type="ECO:0000259" key="1">
    <source>
        <dbReference type="PROSITE" id="PS51186"/>
    </source>
</evidence>
<proteinExistence type="predicted"/>
<organism evidence="2 3">
    <name type="scientific">Rhizocola hellebori</name>
    <dbReference type="NCBI Taxonomy" id="1392758"/>
    <lineage>
        <taxon>Bacteria</taxon>
        <taxon>Bacillati</taxon>
        <taxon>Actinomycetota</taxon>
        <taxon>Actinomycetes</taxon>
        <taxon>Micromonosporales</taxon>
        <taxon>Micromonosporaceae</taxon>
        <taxon>Rhizocola</taxon>
    </lineage>
</organism>
<dbReference type="InterPro" id="IPR000182">
    <property type="entry name" value="GNAT_dom"/>
</dbReference>
<dbReference type="PROSITE" id="PS51186">
    <property type="entry name" value="GNAT"/>
    <property type="match status" value="1"/>
</dbReference>
<dbReference type="GO" id="GO:0005737">
    <property type="term" value="C:cytoplasm"/>
    <property type="evidence" value="ECO:0007669"/>
    <property type="project" value="TreeGrafter"/>
</dbReference>
<comment type="caution">
    <text evidence="2">The sequence shown here is derived from an EMBL/GenBank/DDBJ whole genome shotgun (WGS) entry which is preliminary data.</text>
</comment>
<dbReference type="Proteomes" id="UP000612899">
    <property type="component" value="Unassembled WGS sequence"/>
</dbReference>
<dbReference type="RefSeq" id="WP_203914144.1">
    <property type="nucleotide sequence ID" value="NZ_BONY01000094.1"/>
</dbReference>
<sequence length="180" mass="20050">MLALDLGGGAELRALEPWNADEFAAHVAQARDHLKPWIPFASRVVDAQTARDLLQRFADKQAHDEGRLYGIWIDGVLSGGTLFKTFDSVGGVCEIGVWLAPQAQGRGLISATARLMIDWAFRARGMHRVEWHTDPLNERSKAVAKRLGFTYEGTHRSDFVINGERHDSEVWSLLSSDPRA</sequence>
<gene>
    <name evidence="2" type="ORF">Rhe02_84960</name>
</gene>
<feature type="domain" description="N-acetyltransferase" evidence="1">
    <location>
        <begin position="10"/>
        <end position="177"/>
    </location>
</feature>
<dbReference type="SUPFAM" id="SSF55729">
    <property type="entry name" value="Acyl-CoA N-acyltransferases (Nat)"/>
    <property type="match status" value="1"/>
</dbReference>
<evidence type="ECO:0000313" key="2">
    <source>
        <dbReference type="EMBL" id="GIH10429.1"/>
    </source>
</evidence>
<reference evidence="2" key="1">
    <citation type="submission" date="2021-01" db="EMBL/GenBank/DDBJ databases">
        <title>Whole genome shotgun sequence of Rhizocola hellebori NBRC 109834.</title>
        <authorList>
            <person name="Komaki H."/>
            <person name="Tamura T."/>
        </authorList>
    </citation>
    <scope>NUCLEOTIDE SEQUENCE</scope>
    <source>
        <strain evidence="2">NBRC 109834</strain>
    </source>
</reference>
<protein>
    <submittedName>
        <fullName evidence="2">N-acetyltransferase</fullName>
    </submittedName>
</protein>
<accession>A0A8J3QIM0</accession>
<dbReference type="PANTHER" id="PTHR43441:SF10">
    <property type="entry name" value="ACETYLTRANSFERASE"/>
    <property type="match status" value="1"/>
</dbReference>
<dbReference type="CDD" id="cd04301">
    <property type="entry name" value="NAT_SF"/>
    <property type="match status" value="1"/>
</dbReference>
<dbReference type="InterPro" id="IPR016181">
    <property type="entry name" value="Acyl_CoA_acyltransferase"/>
</dbReference>
<dbReference type="Gene3D" id="3.40.630.30">
    <property type="match status" value="1"/>
</dbReference>
<dbReference type="AlphaFoldDB" id="A0A8J3QIM0"/>
<dbReference type="EMBL" id="BONY01000094">
    <property type="protein sequence ID" value="GIH10429.1"/>
    <property type="molecule type" value="Genomic_DNA"/>
</dbReference>
<dbReference type="GO" id="GO:1990189">
    <property type="term" value="F:protein N-terminal-serine acetyltransferase activity"/>
    <property type="evidence" value="ECO:0007669"/>
    <property type="project" value="TreeGrafter"/>
</dbReference>
<dbReference type="GO" id="GO:0008999">
    <property type="term" value="F:protein-N-terminal-alanine acetyltransferase activity"/>
    <property type="evidence" value="ECO:0007669"/>
    <property type="project" value="TreeGrafter"/>
</dbReference>
<evidence type="ECO:0000313" key="3">
    <source>
        <dbReference type="Proteomes" id="UP000612899"/>
    </source>
</evidence>
<dbReference type="PANTHER" id="PTHR43441">
    <property type="entry name" value="RIBOSOMAL-PROTEIN-SERINE ACETYLTRANSFERASE"/>
    <property type="match status" value="1"/>
</dbReference>
<keyword evidence="3" id="KW-1185">Reference proteome</keyword>